<dbReference type="EMBL" id="LR797491">
    <property type="protein sequence ID" value="CAB4220687.1"/>
    <property type="molecule type" value="Genomic_DNA"/>
</dbReference>
<evidence type="ECO:0000313" key="2">
    <source>
        <dbReference type="EMBL" id="CAB4220687.1"/>
    </source>
</evidence>
<sequence length="131" mass="14166">MTLLNLNLDRFQEEPLDVPAIVRGPEDHPKDDMFPADEASAVSGYLARTLSAMRDEAAKRLSLPIQLTELHYGVSATTGIFTWQASLVWGRQGSFKAEVSTAANIENAVAGLLNKLPAPVDLAGILGYDEL</sequence>
<name>A0A6J5T1U8_9CAUD</name>
<proteinExistence type="predicted"/>
<organism evidence="2">
    <name type="scientific">uncultured Caudovirales phage</name>
    <dbReference type="NCBI Taxonomy" id="2100421"/>
    <lineage>
        <taxon>Viruses</taxon>
        <taxon>Duplodnaviria</taxon>
        <taxon>Heunggongvirae</taxon>
        <taxon>Uroviricota</taxon>
        <taxon>Caudoviricetes</taxon>
        <taxon>Peduoviridae</taxon>
        <taxon>Maltschvirus</taxon>
        <taxon>Maltschvirus maltsch</taxon>
    </lineage>
</organism>
<protein>
    <submittedName>
        <fullName evidence="2">Uncharacterized protein</fullName>
    </submittedName>
</protein>
<evidence type="ECO:0000313" key="1">
    <source>
        <dbReference type="EMBL" id="CAB4202872.1"/>
    </source>
</evidence>
<accession>A0A6J5T1U8</accession>
<gene>
    <name evidence="1" type="ORF">UFOVP1376_46</name>
    <name evidence="2" type="ORF">UFOVP1623_17</name>
</gene>
<reference evidence="2" key="1">
    <citation type="submission" date="2020-05" db="EMBL/GenBank/DDBJ databases">
        <authorList>
            <person name="Chiriac C."/>
            <person name="Salcher M."/>
            <person name="Ghai R."/>
            <person name="Kavagutti S V."/>
        </authorList>
    </citation>
    <scope>NUCLEOTIDE SEQUENCE</scope>
</reference>
<dbReference type="EMBL" id="LR797312">
    <property type="protein sequence ID" value="CAB4202872.1"/>
    <property type="molecule type" value="Genomic_DNA"/>
</dbReference>